<dbReference type="Proteomes" id="UP001596050">
    <property type="component" value="Unassembled WGS sequence"/>
</dbReference>
<proteinExistence type="predicted"/>
<keyword evidence="3" id="KW-1185">Reference proteome</keyword>
<evidence type="ECO:0000313" key="3">
    <source>
        <dbReference type="Proteomes" id="UP001596050"/>
    </source>
</evidence>
<accession>A0ABW0L2L6</accession>
<feature type="chain" id="PRO_5047068193" evidence="1">
    <location>
        <begin position="31"/>
        <end position="272"/>
    </location>
</feature>
<reference evidence="3" key="1">
    <citation type="journal article" date="2019" name="Int. J. Syst. Evol. Microbiol.">
        <title>The Global Catalogue of Microorganisms (GCM) 10K type strain sequencing project: providing services to taxonomists for standard genome sequencing and annotation.</title>
        <authorList>
            <consortium name="The Broad Institute Genomics Platform"/>
            <consortium name="The Broad Institute Genome Sequencing Center for Infectious Disease"/>
            <person name="Wu L."/>
            <person name="Ma J."/>
        </authorList>
    </citation>
    <scope>NUCLEOTIDE SEQUENCE [LARGE SCALE GENOMIC DNA]</scope>
    <source>
        <strain evidence="3">KACC 12649</strain>
    </source>
</reference>
<gene>
    <name evidence="2" type="ORF">ACFPN5_04795</name>
</gene>
<feature type="signal peptide" evidence="1">
    <location>
        <begin position="1"/>
        <end position="30"/>
    </location>
</feature>
<dbReference type="EMBL" id="JBHSMU010000004">
    <property type="protein sequence ID" value="MFC5459122.1"/>
    <property type="molecule type" value="Genomic_DNA"/>
</dbReference>
<evidence type="ECO:0000313" key="2">
    <source>
        <dbReference type="EMBL" id="MFC5459122.1"/>
    </source>
</evidence>
<comment type="caution">
    <text evidence="2">The sequence shown here is derived from an EMBL/GenBank/DDBJ whole genome shotgun (WGS) entry which is preliminary data.</text>
</comment>
<dbReference type="InterPro" id="IPR025737">
    <property type="entry name" value="FApF"/>
</dbReference>
<sequence length="272" mass="28733">MHHIAIPSLSLSRLAGAVTIALAALAPACAADEGIVTDRPDFVESSNVVGLGRLQVETSVAIDRSRSTTLRERVLSTPTLLRYGISDTVELRVESDGRVATRTHLPASGERSSEAGSADAALGLKWHLADAVGANPSLGVLVHVDTPSGSRALRGEKWRPSLRVVGEWELPNDMSLGLMPGAGSDTDDLGRRYTYGIFGAVLGKQLTDRLRGFVEIAAPHVARSSHGGTQATFDIGGAYLITDTLQVDTMLARGLNSRTPDLSLTVGLSFKL</sequence>
<evidence type="ECO:0000256" key="1">
    <source>
        <dbReference type="SAM" id="SignalP"/>
    </source>
</evidence>
<dbReference type="Pfam" id="PF13557">
    <property type="entry name" value="Phenol_MetA_deg"/>
    <property type="match status" value="1"/>
</dbReference>
<dbReference type="RefSeq" id="WP_379780648.1">
    <property type="nucleotide sequence ID" value="NZ_JBHSMU010000004.1"/>
</dbReference>
<organism evidence="2 3">
    <name type="scientific">Massilia niabensis</name>
    <dbReference type="NCBI Taxonomy" id="544910"/>
    <lineage>
        <taxon>Bacteria</taxon>
        <taxon>Pseudomonadati</taxon>
        <taxon>Pseudomonadota</taxon>
        <taxon>Betaproteobacteria</taxon>
        <taxon>Burkholderiales</taxon>
        <taxon>Oxalobacteraceae</taxon>
        <taxon>Telluria group</taxon>
        <taxon>Massilia</taxon>
    </lineage>
</organism>
<protein>
    <submittedName>
        <fullName evidence="2">Transporter</fullName>
    </submittedName>
</protein>
<keyword evidence="1" id="KW-0732">Signal</keyword>
<name>A0ABW0L2L6_9BURK</name>